<dbReference type="KEGG" id="tbn:TBH_C1181"/>
<feature type="region of interest" description="Disordered" evidence="1">
    <location>
        <begin position="305"/>
        <end position="330"/>
    </location>
</feature>
<dbReference type="RefSeq" id="WP_041066574.1">
    <property type="nucleotide sequence ID" value="NZ_AP012273.1"/>
</dbReference>
<dbReference type="OrthoDB" id="9796287at2"/>
<dbReference type="Gene3D" id="2.40.30.160">
    <property type="match status" value="1"/>
</dbReference>
<evidence type="ECO:0000256" key="1">
    <source>
        <dbReference type="SAM" id="MobiDB-lite"/>
    </source>
</evidence>
<accession>A0A7U6JHS5</accession>
<dbReference type="SUPFAM" id="SSF103025">
    <property type="entry name" value="Folate-binding domain"/>
    <property type="match status" value="1"/>
</dbReference>
<dbReference type="NCBIfam" id="TIGR03317">
    <property type="entry name" value="ygfZ_signature"/>
    <property type="match status" value="1"/>
</dbReference>
<dbReference type="InterPro" id="IPR045179">
    <property type="entry name" value="YgfZ/GcvT"/>
</dbReference>
<dbReference type="SUPFAM" id="SSF101790">
    <property type="entry name" value="Aminomethyltransferase beta-barrel domain"/>
    <property type="match status" value="1"/>
</dbReference>
<dbReference type="PANTHER" id="PTHR22602">
    <property type="entry name" value="TRANSFERASE CAF17, MITOCHONDRIAL-RELATED"/>
    <property type="match status" value="1"/>
</dbReference>
<dbReference type="Pfam" id="PF01571">
    <property type="entry name" value="GCV_T"/>
    <property type="match status" value="1"/>
</dbReference>
<protein>
    <recommendedName>
        <fullName evidence="2">GCVT N-terminal domain-containing protein</fullName>
    </recommendedName>
</protein>
<proteinExistence type="predicted"/>
<feature type="compositionally biased region" description="Basic and acidic residues" evidence="1">
    <location>
        <begin position="305"/>
        <end position="314"/>
    </location>
</feature>
<dbReference type="Gene3D" id="3.30.70.1630">
    <property type="match status" value="1"/>
</dbReference>
<dbReference type="PANTHER" id="PTHR22602:SF0">
    <property type="entry name" value="TRANSFERASE CAF17, MITOCHONDRIAL-RELATED"/>
    <property type="match status" value="1"/>
</dbReference>
<dbReference type="Proteomes" id="UP000031631">
    <property type="component" value="Chromosome"/>
</dbReference>
<sequence length="330" mass="35989">MNWNELLQQASPDPRTVSTEDCAFAPLASAGLIRVKGEDARSFLQGQLTNDIEAIDTEQAQLSAWCTPKGRMLALFLIFQREDDLYLLLPRERLEAVLKRLRMFVLRARVSLEDASDELVTAGAWGGCLSDVLDRLPAESFHTTTARGLTLIRLPGDDPHLQLIGEPEALVAFWQQMAGKGSLANEANWTLQNIRAGLPAVLDATAEAFIPQMLNLDVLDGISFTKGCYTGQEVVARMKYLGQLKRRMYLAQVDDPGPLSPGDLLWSPESRSAQGAGKVVMAAEAPSGGHEALVVAEISVAGKGDMRIGDENGPRVRLSPPPYEVPELKE</sequence>
<dbReference type="AlphaFoldDB" id="A0A7U6JHS5"/>
<dbReference type="EMBL" id="AP012273">
    <property type="protein sequence ID" value="BAO44107.1"/>
    <property type="molecule type" value="Genomic_DNA"/>
</dbReference>
<organism evidence="3 4">
    <name type="scientific">Thiolapillus brandeum</name>
    <dbReference type="NCBI Taxonomy" id="1076588"/>
    <lineage>
        <taxon>Bacteria</taxon>
        <taxon>Pseudomonadati</taxon>
        <taxon>Pseudomonadota</taxon>
        <taxon>Gammaproteobacteria</taxon>
        <taxon>Chromatiales</taxon>
        <taxon>Sedimenticolaceae</taxon>
        <taxon>Thiolapillus</taxon>
    </lineage>
</organism>
<dbReference type="InterPro" id="IPR006222">
    <property type="entry name" value="GCVT_N"/>
</dbReference>
<evidence type="ECO:0000313" key="3">
    <source>
        <dbReference type="EMBL" id="BAO44107.1"/>
    </source>
</evidence>
<dbReference type="Gene3D" id="3.30.70.1400">
    <property type="entry name" value="Aminomethyltransferase beta-barrel domains"/>
    <property type="match status" value="1"/>
</dbReference>
<keyword evidence="4" id="KW-1185">Reference proteome</keyword>
<dbReference type="GO" id="GO:0016226">
    <property type="term" value="P:iron-sulfur cluster assembly"/>
    <property type="evidence" value="ECO:0007669"/>
    <property type="project" value="TreeGrafter"/>
</dbReference>
<reference evidence="3 4" key="1">
    <citation type="journal article" date="2014" name="PLoS ONE">
        <title>Physiological and genomic features of a novel sulfur-oxidizing gammaproteobacterium belonging to a previously uncultivated symbiotic lineage isolated from a hydrothermal vent.</title>
        <authorList>
            <person name="Nunoura T."/>
            <person name="Takaki Y."/>
            <person name="Kazama H."/>
            <person name="Kakuta J."/>
            <person name="Shimamura S."/>
            <person name="Makita H."/>
            <person name="Hirai M."/>
            <person name="Miyazaki M."/>
            <person name="Takai K."/>
        </authorList>
    </citation>
    <scope>NUCLEOTIDE SEQUENCE [LARGE SCALE GENOMIC DNA]</scope>
    <source>
        <strain evidence="3 4">Hiromi1</strain>
    </source>
</reference>
<evidence type="ECO:0000259" key="2">
    <source>
        <dbReference type="Pfam" id="PF01571"/>
    </source>
</evidence>
<name>A0A7U6JHS5_9GAMM</name>
<dbReference type="InterPro" id="IPR029043">
    <property type="entry name" value="GcvT/YgfZ_C"/>
</dbReference>
<feature type="domain" description="GCVT N-terminal" evidence="2">
    <location>
        <begin position="28"/>
        <end position="137"/>
    </location>
</feature>
<gene>
    <name evidence="3" type="ORF">TBH_C1181</name>
</gene>
<dbReference type="InterPro" id="IPR017703">
    <property type="entry name" value="YgfZ/GCV_T_CS"/>
</dbReference>
<evidence type="ECO:0000313" key="4">
    <source>
        <dbReference type="Proteomes" id="UP000031631"/>
    </source>
</evidence>